<comment type="subunit">
    <text evidence="1">Homodimer.</text>
</comment>
<proteinExistence type="predicted"/>
<reference evidence="5 6" key="1">
    <citation type="journal article" date="2024" name="Chem. Sci.">
        <title>Discovery of megapolipeptins by genome mining of a Burkholderiales bacteria collection.</title>
        <authorList>
            <person name="Paulo B.S."/>
            <person name="Recchia M.J.J."/>
            <person name="Lee S."/>
            <person name="Fergusson C.H."/>
            <person name="Romanowski S.B."/>
            <person name="Hernandez A."/>
            <person name="Krull N."/>
            <person name="Liu D.Y."/>
            <person name="Cavanagh H."/>
            <person name="Bos A."/>
            <person name="Gray C.A."/>
            <person name="Murphy B.T."/>
            <person name="Linington R.G."/>
            <person name="Eustaquio A.S."/>
        </authorList>
    </citation>
    <scope>NUCLEOTIDE SEQUENCE [LARGE SCALE GENOMIC DNA]</scope>
    <source>
        <strain evidence="5 6">RL21-008-BIB-B</strain>
    </source>
</reference>
<dbReference type="CDD" id="cd20298">
    <property type="entry name" value="cupin_UAH"/>
    <property type="match status" value="1"/>
</dbReference>
<dbReference type="Gene3D" id="2.60.120.480">
    <property type="entry name" value="Ureidoglycolate hydrolase"/>
    <property type="match status" value="1"/>
</dbReference>
<dbReference type="PIRSF" id="PIRSF017306">
    <property type="entry name" value="Ureidogly_hydro"/>
    <property type="match status" value="1"/>
</dbReference>
<dbReference type="RefSeq" id="WP_408166828.1">
    <property type="nucleotide sequence ID" value="NZ_JAQQFR010000004.1"/>
</dbReference>
<dbReference type="Proteomes" id="UP001629214">
    <property type="component" value="Unassembled WGS sequence"/>
</dbReference>
<dbReference type="InterPro" id="IPR007247">
    <property type="entry name" value="Ureidogly_lyase"/>
</dbReference>
<evidence type="ECO:0000313" key="5">
    <source>
        <dbReference type="EMBL" id="MFL9878128.1"/>
    </source>
</evidence>
<evidence type="ECO:0000256" key="2">
    <source>
        <dbReference type="ARBA" id="ARBA00022631"/>
    </source>
</evidence>
<dbReference type="SUPFAM" id="SSF51182">
    <property type="entry name" value="RmlC-like cupins"/>
    <property type="match status" value="1"/>
</dbReference>
<dbReference type="InterPro" id="IPR047233">
    <property type="entry name" value="UAH_cupin"/>
</dbReference>
<dbReference type="InterPro" id="IPR011051">
    <property type="entry name" value="RmlC_Cupin_sf"/>
</dbReference>
<dbReference type="EMBL" id="JAQQFR010000004">
    <property type="protein sequence ID" value="MFL9878128.1"/>
    <property type="molecule type" value="Genomic_DNA"/>
</dbReference>
<gene>
    <name evidence="5" type="ORF">PQR63_07050</name>
</gene>
<evidence type="ECO:0000256" key="1">
    <source>
        <dbReference type="ARBA" id="ARBA00011738"/>
    </source>
</evidence>
<sequence>MNLPDSSSATASKVIVAQVLTPAAFAPFGDVIAPEEMQTEVQSNSTPINQGTAQRFDDLTQLDVSEQGGEACVAIFRTQNGTHVAPYALTMFERHLLGSQSFVPMAQGRVLVVVTQGGDVPDEDAIQAFVVEPGQGVTLRRGVWHHPMITIGGADVFVIERRAAKVDCEIQRIKGSFVATL</sequence>
<accession>A0ABW8Z7B9</accession>
<comment type="caution">
    <text evidence="5">The sequence shown here is derived from an EMBL/GenBank/DDBJ whole genome shotgun (WGS) entry which is preliminary data.</text>
</comment>
<dbReference type="PANTHER" id="PTHR21221:SF1">
    <property type="entry name" value="UREIDOGLYCOLATE LYASE"/>
    <property type="match status" value="1"/>
</dbReference>
<evidence type="ECO:0000256" key="4">
    <source>
        <dbReference type="ARBA" id="ARBA00047684"/>
    </source>
</evidence>
<evidence type="ECO:0000256" key="3">
    <source>
        <dbReference type="ARBA" id="ARBA00023239"/>
    </source>
</evidence>
<comment type="catalytic activity">
    <reaction evidence="4">
        <text>(S)-ureidoglycolate = urea + glyoxylate</text>
        <dbReference type="Rhea" id="RHEA:11304"/>
        <dbReference type="ChEBI" id="CHEBI:16199"/>
        <dbReference type="ChEBI" id="CHEBI:36655"/>
        <dbReference type="ChEBI" id="CHEBI:57296"/>
        <dbReference type="EC" id="4.3.2.3"/>
    </reaction>
</comment>
<keyword evidence="3 5" id="KW-0456">Lyase</keyword>
<name>A0ABW8Z7B9_9BURK</name>
<dbReference type="PANTHER" id="PTHR21221">
    <property type="entry name" value="UREIDOGLYCOLATE HYDROLASE"/>
    <property type="match status" value="1"/>
</dbReference>
<protein>
    <submittedName>
        <fullName evidence="5">Ureidoglycolate lyase</fullName>
    </submittedName>
</protein>
<keyword evidence="2" id="KW-0659">Purine metabolism</keyword>
<keyword evidence="6" id="KW-1185">Reference proteome</keyword>
<dbReference type="Pfam" id="PF04115">
    <property type="entry name" value="Ureidogly_lyase"/>
    <property type="match status" value="1"/>
</dbReference>
<dbReference type="InterPro" id="IPR024060">
    <property type="entry name" value="Ureidoglycolate_lyase_dom_sf"/>
</dbReference>
<organism evidence="5 6">
    <name type="scientific">Herbaspirillum rhizosphaerae</name>
    <dbReference type="NCBI Taxonomy" id="346179"/>
    <lineage>
        <taxon>Bacteria</taxon>
        <taxon>Pseudomonadati</taxon>
        <taxon>Pseudomonadota</taxon>
        <taxon>Betaproteobacteria</taxon>
        <taxon>Burkholderiales</taxon>
        <taxon>Oxalobacteraceae</taxon>
        <taxon>Herbaspirillum</taxon>
    </lineage>
</organism>
<dbReference type="GO" id="GO:0016829">
    <property type="term" value="F:lyase activity"/>
    <property type="evidence" value="ECO:0007669"/>
    <property type="project" value="UniProtKB-KW"/>
</dbReference>
<evidence type="ECO:0000313" key="6">
    <source>
        <dbReference type="Proteomes" id="UP001629214"/>
    </source>
</evidence>